<evidence type="ECO:0000313" key="4">
    <source>
        <dbReference type="EMBL" id="MFB9642679.1"/>
    </source>
</evidence>
<keyword evidence="3" id="KW-0732">Signal</keyword>
<keyword evidence="2" id="KW-1133">Transmembrane helix</keyword>
<keyword evidence="2" id="KW-0472">Membrane</keyword>
<name>A0ABV5SQR9_9MICO</name>
<evidence type="ECO:0008006" key="6">
    <source>
        <dbReference type="Google" id="ProtNLM"/>
    </source>
</evidence>
<feature type="region of interest" description="Disordered" evidence="1">
    <location>
        <begin position="508"/>
        <end position="535"/>
    </location>
</feature>
<evidence type="ECO:0000313" key="5">
    <source>
        <dbReference type="Proteomes" id="UP001589667"/>
    </source>
</evidence>
<dbReference type="RefSeq" id="WP_157422610.1">
    <property type="nucleotide sequence ID" value="NZ_BAAANI010000002.1"/>
</dbReference>
<protein>
    <recommendedName>
        <fullName evidence="6">Peptidase</fullName>
    </recommendedName>
</protein>
<evidence type="ECO:0000256" key="2">
    <source>
        <dbReference type="SAM" id="Phobius"/>
    </source>
</evidence>
<dbReference type="EMBL" id="JBHMBL010000002">
    <property type="protein sequence ID" value="MFB9642679.1"/>
    <property type="molecule type" value="Genomic_DNA"/>
</dbReference>
<feature type="chain" id="PRO_5047184106" description="Peptidase" evidence="3">
    <location>
        <begin position="31"/>
        <end position="574"/>
    </location>
</feature>
<reference evidence="4 5" key="1">
    <citation type="submission" date="2024-09" db="EMBL/GenBank/DDBJ databases">
        <authorList>
            <person name="Sun Q."/>
            <person name="Mori K."/>
        </authorList>
    </citation>
    <scope>NUCLEOTIDE SEQUENCE [LARGE SCALE GENOMIC DNA]</scope>
    <source>
        <strain evidence="4 5">JCM 14321</strain>
    </source>
</reference>
<evidence type="ECO:0000256" key="3">
    <source>
        <dbReference type="SAM" id="SignalP"/>
    </source>
</evidence>
<feature type="signal peptide" evidence="3">
    <location>
        <begin position="1"/>
        <end position="30"/>
    </location>
</feature>
<gene>
    <name evidence="4" type="ORF">ACFFQV_10310</name>
</gene>
<sequence>MRTTRALRVAATVVGALALTLGAGVLPAQATQPSFVCEPLDSGKIDTTGGPATVTVTAPEGRLIDGYCVKAGTTKHFVPVQPPQATVVIDHPTKDSVSHYSVSYVDVPNDPEDPEGLPIPAEPAWVDECGVEGDGYVLPVTADVAWTSSGRDAEGRETVTATAQNGKTFVGGGSTVEFSHVFTDEECETPPLAQCETFSTNRSTDLSKWDLGQTRATGHNEIVANGLRVWTEGTSSTDKAAGYYDTNFPLSGVGVTSIADALDYTATTGPEPGLQLVVDVDGDGTGDGILVGEAVYGENWWLSGGSAPALKDGAPNTGGGNGSEWFGTAAEWVEAFPEAIVEAIGYSLGSGVHGDGVITKIALGCVEYTFGLKPTELAQPTLDGSIAAGVCVANAPWIYFHVTLTDPDGIVVSREVSLVLSDGEHTETIALGTLNDEGVVEGEVLWPGAAVDDEGNAIAWPGWKQLDDGTWVETDENFAWTRDLTSAKFVVNPEVGVELAYPPATPDCVAAPPVPETPGEPGGGDGESPSAPAGAGDGLAHTGFAGATIAIVAGVVVLAGIAFLVIARLRRTQS</sequence>
<accession>A0ABV5SQR9</accession>
<comment type="caution">
    <text evidence="4">The sequence shown here is derived from an EMBL/GenBank/DDBJ whole genome shotgun (WGS) entry which is preliminary data.</text>
</comment>
<organism evidence="4 5">
    <name type="scientific">Agromyces lapidis</name>
    <dbReference type="NCBI Taxonomy" id="279574"/>
    <lineage>
        <taxon>Bacteria</taxon>
        <taxon>Bacillati</taxon>
        <taxon>Actinomycetota</taxon>
        <taxon>Actinomycetes</taxon>
        <taxon>Micrococcales</taxon>
        <taxon>Microbacteriaceae</taxon>
        <taxon>Agromyces</taxon>
    </lineage>
</organism>
<keyword evidence="2" id="KW-0812">Transmembrane</keyword>
<feature type="transmembrane region" description="Helical" evidence="2">
    <location>
        <begin position="544"/>
        <end position="567"/>
    </location>
</feature>
<proteinExistence type="predicted"/>
<dbReference type="Proteomes" id="UP001589667">
    <property type="component" value="Unassembled WGS sequence"/>
</dbReference>
<keyword evidence="5" id="KW-1185">Reference proteome</keyword>
<evidence type="ECO:0000256" key="1">
    <source>
        <dbReference type="SAM" id="MobiDB-lite"/>
    </source>
</evidence>